<evidence type="ECO:0000313" key="3">
    <source>
        <dbReference type="Proteomes" id="UP000509761"/>
    </source>
</evidence>
<dbReference type="Proteomes" id="UP000509761">
    <property type="component" value="Chromosome"/>
</dbReference>
<dbReference type="InterPro" id="IPR011545">
    <property type="entry name" value="DEAD/DEAH_box_helicase_dom"/>
</dbReference>
<keyword evidence="3" id="KW-1185">Reference proteome</keyword>
<gene>
    <name evidence="2" type="ORF">FX987_02396</name>
</gene>
<dbReference type="SUPFAM" id="SSF52540">
    <property type="entry name" value="P-loop containing nucleoside triphosphate hydrolases"/>
    <property type="match status" value="1"/>
</dbReference>
<dbReference type="Gene3D" id="3.40.50.300">
    <property type="entry name" value="P-loop containing nucleotide triphosphate hydrolases"/>
    <property type="match status" value="1"/>
</dbReference>
<feature type="domain" description="DEAD/DEAH-box helicase" evidence="1">
    <location>
        <begin position="15"/>
        <end position="126"/>
    </location>
</feature>
<evidence type="ECO:0000313" key="2">
    <source>
        <dbReference type="EMBL" id="QKS24614.1"/>
    </source>
</evidence>
<evidence type="ECO:0000259" key="1">
    <source>
        <dbReference type="Pfam" id="PF00270"/>
    </source>
</evidence>
<dbReference type="InterPro" id="IPR027417">
    <property type="entry name" value="P-loop_NTPase"/>
</dbReference>
<dbReference type="GO" id="GO:0003676">
    <property type="term" value="F:nucleic acid binding"/>
    <property type="evidence" value="ECO:0007669"/>
    <property type="project" value="InterPro"/>
</dbReference>
<sequence length="523" mass="59817">MSRKLTTIVADNSITGSGKTFAAIRHIIDKQQNTLIVVPSIHLANEYEQEIQKYSNSIGVTTLTTIVTSEHTERNVSTRDLLNSTLDTIKSKKVPAIVVTTHETFKLAILDNFTDFKGFHLLIDEVIQLYSVSRFDISKFTAAKFIDWFDFKSSDNNLLEMHLKADLHSTAQRIVNKEIYDDFINDDKKIEFLQFTKSDAFSTYIIESDFEHANKVATGILENGARLYSISIVNKAMLEQFKSVTILAAKFEMTILSKCLEIAGFKIKYKIFSDRATEKHTNGSRMKIHYLLNRNNSISYKAFKQDTRAKMDNEDVMVTYIMNNIIQNNKFIVNNNLASREKRVYTHYQALPDQDDDDAQSVLVTAVAGVNKYKKINYALYTTSRNIDNAEKQILAKFGIDEDFANADRNLLSAYQFFARTSIRDVTATSDVHICCIDKRTAEFIASLYPDAEIIKHETGLEDDSDVSLPPVRTDAGQQMRRIIKAYSAGKRKFRKDASERFCKLYEEYPVPEYRAIYDLLKA</sequence>
<dbReference type="AlphaFoldDB" id="A0AAP9NLR4"/>
<proteinExistence type="predicted"/>
<reference evidence="2 3" key="1">
    <citation type="submission" date="2019-12" db="EMBL/GenBank/DDBJ databases">
        <title>Genome sequencing and assembly of endphytes of Porphyra tenera.</title>
        <authorList>
            <person name="Park J.M."/>
            <person name="Shin R."/>
            <person name="Jo S.H."/>
        </authorList>
    </citation>
    <scope>NUCLEOTIDE SEQUENCE [LARGE SCALE GENOMIC DNA]</scope>
    <source>
        <strain evidence="2 3">GPM3</strain>
    </source>
</reference>
<dbReference type="EMBL" id="CP054580">
    <property type="protein sequence ID" value="QKS24614.1"/>
    <property type="molecule type" value="Genomic_DNA"/>
</dbReference>
<dbReference type="RefSeq" id="WP_174788225.1">
    <property type="nucleotide sequence ID" value="NZ_CP054580.1"/>
</dbReference>
<accession>A0AAP9NLR4</accession>
<dbReference type="Pfam" id="PF00270">
    <property type="entry name" value="DEAD"/>
    <property type="match status" value="1"/>
</dbReference>
<organism evidence="2 3">
    <name type="scientific">Vreelandella titanicae</name>
    <dbReference type="NCBI Taxonomy" id="664683"/>
    <lineage>
        <taxon>Bacteria</taxon>
        <taxon>Pseudomonadati</taxon>
        <taxon>Pseudomonadota</taxon>
        <taxon>Gammaproteobacteria</taxon>
        <taxon>Oceanospirillales</taxon>
        <taxon>Halomonadaceae</taxon>
        <taxon>Vreelandella</taxon>
    </lineage>
</organism>
<protein>
    <recommendedName>
        <fullName evidence="1">DEAD/DEAH-box helicase domain-containing protein</fullName>
    </recommendedName>
</protein>
<name>A0AAP9NLR4_9GAMM</name>
<dbReference type="GO" id="GO:0005524">
    <property type="term" value="F:ATP binding"/>
    <property type="evidence" value="ECO:0007669"/>
    <property type="project" value="InterPro"/>
</dbReference>